<dbReference type="EMBL" id="GGFK01013990">
    <property type="protein sequence ID" value="MBW47311.1"/>
    <property type="molecule type" value="Transcribed_RNA"/>
</dbReference>
<organism evidence="1">
    <name type="scientific">Anopheles triannulatus</name>
    <dbReference type="NCBI Taxonomy" id="58253"/>
    <lineage>
        <taxon>Eukaryota</taxon>
        <taxon>Metazoa</taxon>
        <taxon>Ecdysozoa</taxon>
        <taxon>Arthropoda</taxon>
        <taxon>Hexapoda</taxon>
        <taxon>Insecta</taxon>
        <taxon>Pterygota</taxon>
        <taxon>Neoptera</taxon>
        <taxon>Endopterygota</taxon>
        <taxon>Diptera</taxon>
        <taxon>Nematocera</taxon>
        <taxon>Culicoidea</taxon>
        <taxon>Culicidae</taxon>
        <taxon>Anophelinae</taxon>
        <taxon>Anopheles</taxon>
    </lineage>
</organism>
<accession>A0A2M4B2M9</accession>
<evidence type="ECO:0000313" key="1">
    <source>
        <dbReference type="EMBL" id="MBW47311.1"/>
    </source>
</evidence>
<reference evidence="1" key="1">
    <citation type="submission" date="2018-01" db="EMBL/GenBank/DDBJ databases">
        <title>An insight into the sialome of Amazonian anophelines.</title>
        <authorList>
            <person name="Ribeiro J.M."/>
            <person name="Scarpassa V."/>
            <person name="Calvo E."/>
        </authorList>
    </citation>
    <scope>NUCLEOTIDE SEQUENCE</scope>
    <source>
        <tissue evidence="1">Salivary glands</tissue>
    </source>
</reference>
<name>A0A2M4B2M9_9DIPT</name>
<dbReference type="AlphaFoldDB" id="A0A2M4B2M9"/>
<protein>
    <submittedName>
        <fullName evidence="1">Putative secreted protein</fullName>
    </submittedName>
</protein>
<proteinExistence type="predicted"/>
<sequence>MATQPCAVFIGHIAHLVVLTNGIVDHRSIENSSGAWYPRKKPFIGFNCNRNETGERERQAMRERVLQFLFSYC</sequence>